<keyword evidence="2" id="KW-0808">Transferase</keyword>
<dbReference type="PANTHER" id="PTHR43619:SF2">
    <property type="entry name" value="S-ADENOSYL-L-METHIONINE-DEPENDENT METHYLTRANSFERASES SUPERFAMILY PROTEIN"/>
    <property type="match status" value="1"/>
</dbReference>
<dbReference type="Proteomes" id="UP000023152">
    <property type="component" value="Unassembled WGS sequence"/>
</dbReference>
<organism evidence="3 4">
    <name type="scientific">Reticulomyxa filosa</name>
    <dbReference type="NCBI Taxonomy" id="46433"/>
    <lineage>
        <taxon>Eukaryota</taxon>
        <taxon>Sar</taxon>
        <taxon>Rhizaria</taxon>
        <taxon>Retaria</taxon>
        <taxon>Foraminifera</taxon>
        <taxon>Monothalamids</taxon>
        <taxon>Reticulomyxidae</taxon>
        <taxon>Reticulomyxa</taxon>
    </lineage>
</organism>
<dbReference type="GO" id="GO:0008168">
    <property type="term" value="F:methyltransferase activity"/>
    <property type="evidence" value="ECO:0007669"/>
    <property type="project" value="UniProtKB-KW"/>
</dbReference>
<protein>
    <submittedName>
        <fullName evidence="3">Uncharacterized protein</fullName>
    </submittedName>
</protein>
<keyword evidence="1" id="KW-0489">Methyltransferase</keyword>
<evidence type="ECO:0000256" key="1">
    <source>
        <dbReference type="ARBA" id="ARBA00022603"/>
    </source>
</evidence>
<comment type="caution">
    <text evidence="3">The sequence shown here is derived from an EMBL/GenBank/DDBJ whole genome shotgun (WGS) entry which is preliminary data.</text>
</comment>
<dbReference type="EMBL" id="ASPP01013015">
    <property type="protein sequence ID" value="ETO20034.1"/>
    <property type="molecule type" value="Genomic_DNA"/>
</dbReference>
<keyword evidence="4" id="KW-1185">Reference proteome</keyword>
<dbReference type="GO" id="GO:0032259">
    <property type="term" value="P:methylation"/>
    <property type="evidence" value="ECO:0007669"/>
    <property type="project" value="UniProtKB-KW"/>
</dbReference>
<dbReference type="InterPro" id="IPR029063">
    <property type="entry name" value="SAM-dependent_MTases_sf"/>
</dbReference>
<name>X6N2S2_RETFI</name>
<dbReference type="InterPro" id="IPR007213">
    <property type="entry name" value="Ppm1/Ppm2/Tcmp"/>
</dbReference>
<accession>X6N2S2</accession>
<dbReference type="SUPFAM" id="SSF53335">
    <property type="entry name" value="S-adenosyl-L-methionine-dependent methyltransferases"/>
    <property type="match status" value="1"/>
</dbReference>
<evidence type="ECO:0000313" key="3">
    <source>
        <dbReference type="EMBL" id="ETO20034.1"/>
    </source>
</evidence>
<gene>
    <name evidence="3" type="ORF">RFI_17186</name>
</gene>
<dbReference type="PANTHER" id="PTHR43619">
    <property type="entry name" value="S-ADENOSYL-L-METHIONINE-DEPENDENT METHYLTRANSFERASE YKTD-RELATED"/>
    <property type="match status" value="1"/>
</dbReference>
<evidence type="ECO:0000256" key="2">
    <source>
        <dbReference type="ARBA" id="ARBA00022679"/>
    </source>
</evidence>
<dbReference type="AlphaFoldDB" id="X6N2S2"/>
<dbReference type="Pfam" id="PF04072">
    <property type="entry name" value="LCM"/>
    <property type="match status" value="1"/>
</dbReference>
<evidence type="ECO:0000313" key="4">
    <source>
        <dbReference type="Proteomes" id="UP000023152"/>
    </source>
</evidence>
<reference evidence="3 4" key="1">
    <citation type="journal article" date="2013" name="Curr. Biol.">
        <title>The Genome of the Foraminiferan Reticulomyxa filosa.</title>
        <authorList>
            <person name="Glockner G."/>
            <person name="Hulsmann N."/>
            <person name="Schleicher M."/>
            <person name="Noegel A.A."/>
            <person name="Eichinger L."/>
            <person name="Gallinger C."/>
            <person name="Pawlowski J."/>
            <person name="Sierra R."/>
            <person name="Euteneuer U."/>
            <person name="Pillet L."/>
            <person name="Moustafa A."/>
            <person name="Platzer M."/>
            <person name="Groth M."/>
            <person name="Szafranski K."/>
            <person name="Schliwa M."/>
        </authorList>
    </citation>
    <scope>NUCLEOTIDE SEQUENCE [LARGE SCALE GENOMIC DNA]</scope>
</reference>
<dbReference type="Gene3D" id="3.40.50.150">
    <property type="entry name" value="Vaccinia Virus protein VP39"/>
    <property type="match status" value="1"/>
</dbReference>
<proteinExistence type="predicted"/>
<sequence>MTTVSKVREERKCVVNRVSAMKSKDKLTAMGVATLRYGSTYHPYELRGSDTMSRYFSHPQVVFMVEYPYFRWLLYTFCQRVDSGCVLAEPIARTFIIDELVTKELLQDSKDEPRQLVILGAGLFVYSAKKMDIFAANGLNVQSLHYYKFISIDFNDPLFDVKALLLQHGYNPLLKTVFILEGVSPYIPRKSVAKDLQLVSEFSGKDSVIVWDIVHQCVLHGNNATIINELGCNKQRVGVSKVEIFLAKYAFVDFLREPLVKAISNIHSTLAVDLFETHRQNCLQLEKVFGESEQNRYLTAGNKLLIHSIPGFVIVQSRKIDNCIVQKL</sequence>